<dbReference type="EMBL" id="FMCT01000011">
    <property type="protein sequence ID" value="SCF39636.1"/>
    <property type="molecule type" value="Genomic_DNA"/>
</dbReference>
<keyword evidence="2" id="KW-1185">Reference proteome</keyword>
<accession>A0A1C5A3B1</accession>
<dbReference type="Proteomes" id="UP000183585">
    <property type="component" value="Unassembled WGS sequence"/>
</dbReference>
<evidence type="ECO:0000313" key="2">
    <source>
        <dbReference type="Proteomes" id="UP000183585"/>
    </source>
</evidence>
<sequence>MRTVIRPTWTPTDEQLAAIKRAQDAWVARDAAEDAAWRETQALRDAGVPDLAICDRIAQVSKPTLNRRLGPRKARES</sequence>
<name>A0A1C5A3B1_9ACTN</name>
<gene>
    <name evidence="1" type="ORF">GA0070563_11146</name>
</gene>
<protein>
    <submittedName>
        <fullName evidence="1">Uncharacterized protein</fullName>
    </submittedName>
</protein>
<dbReference type="AlphaFoldDB" id="A0A1C5A3B1"/>
<organism evidence="1 2">
    <name type="scientific">Micromonospora carbonacea</name>
    <dbReference type="NCBI Taxonomy" id="47853"/>
    <lineage>
        <taxon>Bacteria</taxon>
        <taxon>Bacillati</taxon>
        <taxon>Actinomycetota</taxon>
        <taxon>Actinomycetes</taxon>
        <taxon>Micromonosporales</taxon>
        <taxon>Micromonosporaceae</taxon>
        <taxon>Micromonospora</taxon>
    </lineage>
</organism>
<proteinExistence type="predicted"/>
<reference evidence="2" key="1">
    <citation type="submission" date="2016-06" db="EMBL/GenBank/DDBJ databases">
        <authorList>
            <person name="Varghese N."/>
            <person name="Submissions Spin"/>
        </authorList>
    </citation>
    <scope>NUCLEOTIDE SEQUENCE [LARGE SCALE GENOMIC DNA]</scope>
    <source>
        <strain evidence="2">DSM 43168</strain>
    </source>
</reference>
<evidence type="ECO:0000313" key="1">
    <source>
        <dbReference type="EMBL" id="SCF39636.1"/>
    </source>
</evidence>